<reference evidence="8" key="2">
    <citation type="submission" date="2025-08" db="UniProtKB">
        <authorList>
            <consortium name="Ensembl"/>
        </authorList>
    </citation>
    <scope>IDENTIFICATION</scope>
</reference>
<dbReference type="SUPFAM" id="SSF50978">
    <property type="entry name" value="WD40 repeat-like"/>
    <property type="match status" value="1"/>
</dbReference>
<dbReference type="PROSITE" id="PS00678">
    <property type="entry name" value="WD_REPEATS_1"/>
    <property type="match status" value="1"/>
</dbReference>
<dbReference type="PANTHER" id="PTHR10971">
    <property type="entry name" value="MRNA EXPORT FACTOR AND BUB3"/>
    <property type="match status" value="1"/>
</dbReference>
<evidence type="ECO:0000256" key="1">
    <source>
        <dbReference type="ARBA" id="ARBA00004647"/>
    </source>
</evidence>
<keyword evidence="3 7" id="KW-0853">WD repeat</keyword>
<dbReference type="Pfam" id="PF00400">
    <property type="entry name" value="WD40"/>
    <property type="match status" value="1"/>
</dbReference>
<dbReference type="SMART" id="SM00320">
    <property type="entry name" value="WD40"/>
    <property type="match status" value="3"/>
</dbReference>
<dbReference type="InterPro" id="IPR001680">
    <property type="entry name" value="WD40_rpt"/>
</dbReference>
<dbReference type="Ensembl" id="ENSOTST00005122145.1">
    <property type="protein sequence ID" value="ENSOTSP00005157639.1"/>
    <property type="gene ID" value="ENSOTSG00005024121.2"/>
</dbReference>
<protein>
    <recommendedName>
        <fullName evidence="5">Rae1 protein homolog</fullName>
    </recommendedName>
    <alternativeName>
        <fullName evidence="6">mRNA-associated protein mrnp 41</fullName>
    </alternativeName>
</protein>
<evidence type="ECO:0000313" key="9">
    <source>
        <dbReference type="Proteomes" id="UP000694402"/>
    </source>
</evidence>
<evidence type="ECO:0000256" key="3">
    <source>
        <dbReference type="ARBA" id="ARBA00022574"/>
    </source>
</evidence>
<dbReference type="PROSITE" id="PS50082">
    <property type="entry name" value="WD_REPEATS_2"/>
    <property type="match status" value="1"/>
</dbReference>
<dbReference type="GO" id="GO:0000922">
    <property type="term" value="C:spindle pole"/>
    <property type="evidence" value="ECO:0007669"/>
    <property type="project" value="UniProtKB-SubCell"/>
</dbReference>
<comment type="similarity">
    <text evidence="2">Belongs to the WD repeat rae1 family.</text>
</comment>
<dbReference type="Gene3D" id="2.130.10.10">
    <property type="entry name" value="YVTN repeat-like/Quinoprotein amine dehydrogenase"/>
    <property type="match status" value="1"/>
</dbReference>
<reference evidence="8" key="3">
    <citation type="submission" date="2025-09" db="UniProtKB">
        <authorList>
            <consortium name="Ensembl"/>
        </authorList>
    </citation>
    <scope>IDENTIFICATION</scope>
</reference>
<organism evidence="8 9">
    <name type="scientific">Oncorhynchus tshawytscha</name>
    <name type="common">Chinook salmon</name>
    <name type="synonym">Salmo tshawytscha</name>
    <dbReference type="NCBI Taxonomy" id="74940"/>
    <lineage>
        <taxon>Eukaryota</taxon>
        <taxon>Metazoa</taxon>
        <taxon>Chordata</taxon>
        <taxon>Craniata</taxon>
        <taxon>Vertebrata</taxon>
        <taxon>Euteleostomi</taxon>
        <taxon>Actinopterygii</taxon>
        <taxon>Neopterygii</taxon>
        <taxon>Teleostei</taxon>
        <taxon>Protacanthopterygii</taxon>
        <taxon>Salmoniformes</taxon>
        <taxon>Salmonidae</taxon>
        <taxon>Salmoninae</taxon>
        <taxon>Oncorhynchus</taxon>
    </lineage>
</organism>
<evidence type="ECO:0000256" key="5">
    <source>
        <dbReference type="ARBA" id="ARBA00030954"/>
    </source>
</evidence>
<accession>A0AAZ3SXA5</accession>
<dbReference type="GeneTree" id="ENSGT00950000183091"/>
<feature type="repeat" description="WD" evidence="7">
    <location>
        <begin position="48"/>
        <end position="89"/>
    </location>
</feature>
<dbReference type="AlphaFoldDB" id="A0AAZ3SXA5"/>
<evidence type="ECO:0000256" key="7">
    <source>
        <dbReference type="PROSITE-ProRule" id="PRU00221"/>
    </source>
</evidence>
<dbReference type="PROSITE" id="PS50294">
    <property type="entry name" value="WD_REPEATS_REGION"/>
    <property type="match status" value="1"/>
</dbReference>
<evidence type="ECO:0000313" key="8">
    <source>
        <dbReference type="Ensembl" id="ENSOTSP00005157639.1"/>
    </source>
</evidence>
<proteinExistence type="inferred from homology"/>
<dbReference type="Proteomes" id="UP000694402">
    <property type="component" value="Unassembled WGS sequence"/>
</dbReference>
<gene>
    <name evidence="8" type="primary">RAE1</name>
</gene>
<keyword evidence="4" id="KW-0677">Repeat</keyword>
<evidence type="ECO:0000256" key="6">
    <source>
        <dbReference type="ARBA" id="ARBA00031875"/>
    </source>
</evidence>
<dbReference type="InterPro" id="IPR015943">
    <property type="entry name" value="WD40/YVTN_repeat-like_dom_sf"/>
</dbReference>
<comment type="subcellular location">
    <subcellularLocation>
        <location evidence="1">Cytoplasm</location>
        <location evidence="1">Cytoskeleton</location>
        <location evidence="1">Spindle pole</location>
    </subcellularLocation>
</comment>
<dbReference type="InterPro" id="IPR019775">
    <property type="entry name" value="WD40_repeat_CS"/>
</dbReference>
<sequence>VPLLRRRCFVSATGISLIALGVTDKGSDVEVTLPPDDSISSGLGSVAQQMHTGHVLDICWSDDRNKVLLASCDKTAKMWDLNRNQDDDKMILMKTHVYPLARWHWIKTTNYSCIMMGSWDKTLKICAYVVYPIVVLAIAERGLPFPFHVITYCFSRSLHTHCCVEIFKAKRALHGLCTGGHMAIHYINPPNLSNGTNTATLRPCYWRVNAISFHPVHGTMSTVGPDRRFIFWYENARTKLKTSEQLDIPITTCCFHNNGNIFAYASSYDCDFLEWRRLDLMTEFLGKRRIFSAFLNTWNYALAWCCILSMDQSEETTRPVLMTAV</sequence>
<evidence type="ECO:0000256" key="2">
    <source>
        <dbReference type="ARBA" id="ARBA00007830"/>
    </source>
</evidence>
<dbReference type="InterPro" id="IPR036322">
    <property type="entry name" value="WD40_repeat_dom_sf"/>
</dbReference>
<keyword evidence="9" id="KW-1185">Reference proteome</keyword>
<reference evidence="9" key="1">
    <citation type="journal article" date="2018" name="PLoS ONE">
        <title>Chinook salmon (Oncorhynchus tshawytscha) genome and transcriptome.</title>
        <authorList>
            <person name="Christensen K.A."/>
            <person name="Leong J.S."/>
            <person name="Sakhrani D."/>
            <person name="Biagi C.A."/>
            <person name="Minkley D.R."/>
            <person name="Withler R.E."/>
            <person name="Rondeau E.B."/>
            <person name="Koop B.F."/>
            <person name="Devlin R.H."/>
        </authorList>
    </citation>
    <scope>NUCLEOTIDE SEQUENCE [LARGE SCALE GENOMIC DNA]</scope>
</reference>
<name>A0AAZ3SXA5_ONCTS</name>
<evidence type="ECO:0000256" key="4">
    <source>
        <dbReference type="ARBA" id="ARBA00022737"/>
    </source>
</evidence>